<keyword evidence="2" id="KW-1185">Reference proteome</keyword>
<dbReference type="AlphaFoldDB" id="D7MA92"/>
<dbReference type="EMBL" id="GL348719">
    <property type="protein sequence ID" value="EFH44424.1"/>
    <property type="molecule type" value="Genomic_DNA"/>
</dbReference>
<proteinExistence type="predicted"/>
<reference evidence="2" key="1">
    <citation type="journal article" date="2011" name="Nat. Genet.">
        <title>The Arabidopsis lyrata genome sequence and the basis of rapid genome size change.</title>
        <authorList>
            <person name="Hu T.T."/>
            <person name="Pattyn P."/>
            <person name="Bakker E.G."/>
            <person name="Cao J."/>
            <person name="Cheng J.-F."/>
            <person name="Clark R.M."/>
            <person name="Fahlgren N."/>
            <person name="Fawcett J.A."/>
            <person name="Grimwood J."/>
            <person name="Gundlach H."/>
            <person name="Haberer G."/>
            <person name="Hollister J.D."/>
            <person name="Ossowski S."/>
            <person name="Ottilar R.P."/>
            <person name="Salamov A.A."/>
            <person name="Schneeberger K."/>
            <person name="Spannagl M."/>
            <person name="Wang X."/>
            <person name="Yang L."/>
            <person name="Nasrallah M.E."/>
            <person name="Bergelson J."/>
            <person name="Carrington J.C."/>
            <person name="Gaut B.S."/>
            <person name="Schmutz J."/>
            <person name="Mayer K.F.X."/>
            <person name="Van de Peer Y."/>
            <person name="Grigoriev I.V."/>
            <person name="Nordborg M."/>
            <person name="Weigel D."/>
            <person name="Guo Y.-L."/>
        </authorList>
    </citation>
    <scope>NUCLEOTIDE SEQUENCE [LARGE SCALE GENOMIC DNA]</scope>
    <source>
        <strain evidence="2">cv. MN47</strain>
    </source>
</reference>
<gene>
    <name evidence="1" type="ORF">ARALYDRAFT_915170</name>
</gene>
<evidence type="ECO:0000313" key="1">
    <source>
        <dbReference type="EMBL" id="EFH44424.1"/>
    </source>
</evidence>
<name>D7MA92_ARALL</name>
<accession>D7MA92</accession>
<dbReference type="eggNOG" id="KOG0920">
    <property type="taxonomic scope" value="Eukaryota"/>
</dbReference>
<dbReference type="Gramene" id="scaffold_702912.1">
    <property type="protein sequence ID" value="scaffold_702912.1"/>
    <property type="gene ID" value="scaffold_702912.1"/>
</dbReference>
<dbReference type="eggNOG" id="KOG0654">
    <property type="taxonomic scope" value="Eukaryota"/>
</dbReference>
<evidence type="ECO:0000313" key="2">
    <source>
        <dbReference type="Proteomes" id="UP000008694"/>
    </source>
</evidence>
<protein>
    <submittedName>
        <fullName evidence="1">Predicted protein</fullName>
    </submittedName>
</protein>
<sequence>MSVSRAMYYLKPKSSSGIYRHDEVSAVVSIERKALSNLYIRPNSEAIGNYCSRDVLSDMKMDKNQIKLSTLPITMRIGSFVQHLLVTYISICMPSRFMEFNELPEIIRTPLQKLCLHIKSLQVGSICSCLAKALQPLDALAVENAIDVIAYKIGDSLNHHVTEQHLWSCFAGRNVIYACCVIRICGLSLVKIKAWIFVSRNGN</sequence>
<organism evidence="2">
    <name type="scientific">Arabidopsis lyrata subsp. lyrata</name>
    <name type="common">Lyre-leaved rock-cress</name>
    <dbReference type="NCBI Taxonomy" id="81972"/>
    <lineage>
        <taxon>Eukaryota</taxon>
        <taxon>Viridiplantae</taxon>
        <taxon>Streptophyta</taxon>
        <taxon>Embryophyta</taxon>
        <taxon>Tracheophyta</taxon>
        <taxon>Spermatophyta</taxon>
        <taxon>Magnoliopsida</taxon>
        <taxon>eudicotyledons</taxon>
        <taxon>Gunneridae</taxon>
        <taxon>Pentapetalae</taxon>
        <taxon>rosids</taxon>
        <taxon>malvids</taxon>
        <taxon>Brassicales</taxon>
        <taxon>Brassicaceae</taxon>
        <taxon>Camelineae</taxon>
        <taxon>Arabidopsis</taxon>
    </lineage>
</organism>
<dbReference type="STRING" id="81972.D7MA92"/>
<dbReference type="HOGENOM" id="CLU_1350539_0_0_1"/>
<dbReference type="Proteomes" id="UP000008694">
    <property type="component" value="Unassembled WGS sequence"/>
</dbReference>